<dbReference type="RefSeq" id="WP_007417083.1">
    <property type="nucleotide sequence ID" value="NZ_ABOX02000035.1"/>
</dbReference>
<dbReference type="OrthoDB" id="2614981at2"/>
<name>B9XMP4_PEDPL</name>
<dbReference type="AlphaFoldDB" id="B9XMP4"/>
<dbReference type="Proteomes" id="UP000003688">
    <property type="component" value="Unassembled WGS sequence"/>
</dbReference>
<evidence type="ECO:0000313" key="1">
    <source>
        <dbReference type="EMBL" id="EEF58943.1"/>
    </source>
</evidence>
<keyword evidence="2" id="KW-1185">Reference proteome</keyword>
<evidence type="ECO:0000313" key="2">
    <source>
        <dbReference type="Proteomes" id="UP000003688"/>
    </source>
</evidence>
<accession>B9XMP4</accession>
<comment type="caution">
    <text evidence="1">The sequence shown here is derived from an EMBL/GenBank/DDBJ whole genome shotgun (WGS) entry which is preliminary data.</text>
</comment>
<gene>
    <name evidence="1" type="ORF">Cflav_PD2945</name>
</gene>
<proteinExistence type="predicted"/>
<sequence length="126" mass="13888">MRPKSLAEVAELTLNGGSFDLSLKNFLDEFYAHPSFEALATEPKRLSGAFSDIGLVQDAYLAATAESLGNQAGINTPDWAYAESRKLSRPWFALEYASLRALLLWESPAAFRSRNLFVSNNALTRA</sequence>
<protein>
    <submittedName>
        <fullName evidence="1">Uncharacterized protein</fullName>
    </submittedName>
</protein>
<organism evidence="1 2">
    <name type="scientific">Pedosphaera parvula (strain Ellin514)</name>
    <dbReference type="NCBI Taxonomy" id="320771"/>
    <lineage>
        <taxon>Bacteria</taxon>
        <taxon>Pseudomonadati</taxon>
        <taxon>Verrucomicrobiota</taxon>
        <taxon>Pedosphaerae</taxon>
        <taxon>Pedosphaerales</taxon>
        <taxon>Pedosphaeraceae</taxon>
        <taxon>Pedosphaera</taxon>
    </lineage>
</organism>
<dbReference type="EMBL" id="ABOX02000035">
    <property type="protein sequence ID" value="EEF58943.1"/>
    <property type="molecule type" value="Genomic_DNA"/>
</dbReference>
<dbReference type="STRING" id="320771.Cflav_PD2945"/>
<reference evidence="1 2" key="1">
    <citation type="journal article" date="2011" name="J. Bacteriol.">
        <title>Genome sequence of 'Pedosphaera parvula' Ellin514, an aerobic Verrucomicrobial isolate from pasture soil.</title>
        <authorList>
            <person name="Kant R."/>
            <person name="van Passel M.W."/>
            <person name="Sangwan P."/>
            <person name="Palva A."/>
            <person name="Lucas S."/>
            <person name="Copeland A."/>
            <person name="Lapidus A."/>
            <person name="Glavina Del Rio T."/>
            <person name="Dalin E."/>
            <person name="Tice H."/>
            <person name="Bruce D."/>
            <person name="Goodwin L."/>
            <person name="Pitluck S."/>
            <person name="Chertkov O."/>
            <person name="Larimer F.W."/>
            <person name="Land M.L."/>
            <person name="Hauser L."/>
            <person name="Brettin T.S."/>
            <person name="Detter J.C."/>
            <person name="Han S."/>
            <person name="de Vos W.M."/>
            <person name="Janssen P.H."/>
            <person name="Smidt H."/>
        </authorList>
    </citation>
    <scope>NUCLEOTIDE SEQUENCE [LARGE SCALE GENOMIC DNA]</scope>
    <source>
        <strain evidence="1 2">Ellin514</strain>
    </source>
</reference>